<dbReference type="GO" id="GO:0016740">
    <property type="term" value="F:transferase activity"/>
    <property type="evidence" value="ECO:0007669"/>
    <property type="project" value="UniProtKB-ARBA"/>
</dbReference>
<name>A0A939K1W4_9BACT</name>
<dbReference type="EMBL" id="JAFMYV010000002">
    <property type="protein sequence ID" value="MBO0935679.1"/>
    <property type="molecule type" value="Genomic_DNA"/>
</dbReference>
<accession>A0A939K1W4</accession>
<evidence type="ECO:0000256" key="5">
    <source>
        <dbReference type="SAM" id="Phobius"/>
    </source>
</evidence>
<feature type="transmembrane region" description="Helical" evidence="5">
    <location>
        <begin position="46"/>
        <end position="67"/>
    </location>
</feature>
<dbReference type="Proteomes" id="UP000664034">
    <property type="component" value="Unassembled WGS sequence"/>
</dbReference>
<dbReference type="PANTHER" id="PTHR12714:SF24">
    <property type="entry name" value="SLR1182 PROTEIN"/>
    <property type="match status" value="1"/>
</dbReference>
<keyword evidence="2 5" id="KW-0812">Transmembrane</keyword>
<dbReference type="AlphaFoldDB" id="A0A939K1W4"/>
<evidence type="ECO:0000256" key="2">
    <source>
        <dbReference type="ARBA" id="ARBA00022692"/>
    </source>
</evidence>
<sequence length="157" mass="18293">MEAEKDNPGVYVPPPLLYVLTFLVAVFIQKKVSINDVLFHHQWIKIIGVVLLIIASFFLVSSLRQFFNSKNTVITMKSATSLQTTGIYNFTRNPMYVGLAIVYLSVSCFIGNWWNIILFPFLLLLVQVYIIKREESYLTRKFGQEYLAYKAKVRRWL</sequence>
<evidence type="ECO:0000256" key="1">
    <source>
        <dbReference type="ARBA" id="ARBA00004127"/>
    </source>
</evidence>
<reference evidence="6" key="1">
    <citation type="submission" date="2021-03" db="EMBL/GenBank/DDBJ databases">
        <title>Fibrella sp. HMF5335 genome sequencing and assembly.</title>
        <authorList>
            <person name="Kang H."/>
            <person name="Kim H."/>
            <person name="Bae S."/>
            <person name="Joh K."/>
        </authorList>
    </citation>
    <scope>NUCLEOTIDE SEQUENCE</scope>
    <source>
        <strain evidence="6">HMF5335</strain>
    </source>
</reference>
<organism evidence="6 7">
    <name type="scientific">Fibrella rubiginis</name>
    <dbReference type="NCBI Taxonomy" id="2817060"/>
    <lineage>
        <taxon>Bacteria</taxon>
        <taxon>Pseudomonadati</taxon>
        <taxon>Bacteroidota</taxon>
        <taxon>Cytophagia</taxon>
        <taxon>Cytophagales</taxon>
        <taxon>Spirosomataceae</taxon>
        <taxon>Fibrella</taxon>
    </lineage>
</organism>
<comment type="caution">
    <text evidence="6">The sequence shown here is derived from an EMBL/GenBank/DDBJ whole genome shotgun (WGS) entry which is preliminary data.</text>
</comment>
<dbReference type="PANTHER" id="PTHR12714">
    <property type="entry name" value="PROTEIN-S ISOPRENYLCYSTEINE O-METHYLTRANSFERASE"/>
    <property type="match status" value="1"/>
</dbReference>
<dbReference type="Pfam" id="PF04191">
    <property type="entry name" value="PEMT"/>
    <property type="match status" value="1"/>
</dbReference>
<evidence type="ECO:0000256" key="3">
    <source>
        <dbReference type="ARBA" id="ARBA00022989"/>
    </source>
</evidence>
<keyword evidence="4 5" id="KW-0472">Membrane</keyword>
<feature type="transmembrane region" description="Helical" evidence="5">
    <location>
        <begin position="16"/>
        <end position="34"/>
    </location>
</feature>
<evidence type="ECO:0000313" key="7">
    <source>
        <dbReference type="Proteomes" id="UP000664034"/>
    </source>
</evidence>
<keyword evidence="7" id="KW-1185">Reference proteome</keyword>
<protein>
    <submittedName>
        <fullName evidence="6">Isoprenylcysteine carboxylmethyltransferase family protein</fullName>
    </submittedName>
</protein>
<dbReference type="RefSeq" id="WP_207363248.1">
    <property type="nucleotide sequence ID" value="NZ_JAFMYV010000002.1"/>
</dbReference>
<keyword evidence="3 5" id="KW-1133">Transmembrane helix</keyword>
<comment type="subcellular location">
    <subcellularLocation>
        <location evidence="1">Endomembrane system</location>
        <topology evidence="1">Multi-pass membrane protein</topology>
    </subcellularLocation>
</comment>
<proteinExistence type="predicted"/>
<evidence type="ECO:0000313" key="6">
    <source>
        <dbReference type="EMBL" id="MBO0935679.1"/>
    </source>
</evidence>
<dbReference type="GO" id="GO:0012505">
    <property type="term" value="C:endomembrane system"/>
    <property type="evidence" value="ECO:0007669"/>
    <property type="project" value="UniProtKB-SubCell"/>
</dbReference>
<evidence type="ECO:0000256" key="4">
    <source>
        <dbReference type="ARBA" id="ARBA00023136"/>
    </source>
</evidence>
<gene>
    <name evidence="6" type="ORF">J2I47_03875</name>
</gene>
<dbReference type="Gene3D" id="1.20.120.1630">
    <property type="match status" value="1"/>
</dbReference>
<dbReference type="InterPro" id="IPR007318">
    <property type="entry name" value="Phopholipid_MeTrfase"/>
</dbReference>